<comment type="caution">
    <text evidence="1">The sequence shown here is derived from an EMBL/GenBank/DDBJ whole genome shotgun (WGS) entry which is preliminary data.</text>
</comment>
<sequence length="154" mass="16529">MEKGRFPVVLTGVLALLILAGGIYAGAVHLKADSRELNVNSTRAVSLVQDDPAAAAYMSDNFRVSGWRATKTTLIEGAELAGNIPANLSASTADDTRVWKVEIMERTCACPAPNNLYVVEGYVDASTGEVLHVRTMKAPEKNYERETCASTACH</sequence>
<accession>A0AAE3HAL4</accession>
<dbReference type="RefSeq" id="WP_256622413.1">
    <property type="nucleotide sequence ID" value="NZ_JTEO01000004.1"/>
</dbReference>
<proteinExistence type="predicted"/>
<name>A0AAE3HAL4_9EURY</name>
<reference evidence="1 2" key="1">
    <citation type="journal article" date="2011" name="Appl. Environ. Microbiol.">
        <title>Methanogenic archaea isolated from Taiwan's Chelungpu fault.</title>
        <authorList>
            <person name="Wu S.Y."/>
            <person name="Lai M.C."/>
        </authorList>
    </citation>
    <scope>NUCLEOTIDE SEQUENCE [LARGE SCALE GENOMIC DNA]</scope>
    <source>
        <strain evidence="1 2">St545Mb</strain>
    </source>
</reference>
<evidence type="ECO:0000313" key="1">
    <source>
        <dbReference type="EMBL" id="MCQ6962609.1"/>
    </source>
</evidence>
<keyword evidence="2" id="KW-1185">Reference proteome</keyword>
<dbReference type="AlphaFoldDB" id="A0AAE3HAL4"/>
<gene>
    <name evidence="1" type="ORF">PV02_05615</name>
</gene>
<protein>
    <submittedName>
        <fullName evidence="1">Uncharacterized protein</fullName>
    </submittedName>
</protein>
<dbReference type="EMBL" id="JTEO01000004">
    <property type="protein sequence ID" value="MCQ6962609.1"/>
    <property type="molecule type" value="Genomic_DNA"/>
</dbReference>
<dbReference type="Proteomes" id="UP001206983">
    <property type="component" value="Unassembled WGS sequence"/>
</dbReference>
<evidence type="ECO:0000313" key="2">
    <source>
        <dbReference type="Proteomes" id="UP001206983"/>
    </source>
</evidence>
<organism evidence="1 2">
    <name type="scientific">Methanolobus chelungpuianus</name>
    <dbReference type="NCBI Taxonomy" id="502115"/>
    <lineage>
        <taxon>Archaea</taxon>
        <taxon>Methanobacteriati</taxon>
        <taxon>Methanobacteriota</taxon>
        <taxon>Stenosarchaea group</taxon>
        <taxon>Methanomicrobia</taxon>
        <taxon>Methanosarcinales</taxon>
        <taxon>Methanosarcinaceae</taxon>
        <taxon>Methanolobus</taxon>
    </lineage>
</organism>